<dbReference type="RefSeq" id="WP_009138253.1">
    <property type="nucleotide sequence ID" value="NZ_JH815198.1"/>
</dbReference>
<accession>K0YLN3</accession>
<dbReference type="HOGENOM" id="CLU_134445_0_0_11"/>
<comment type="caution">
    <text evidence="2">The sequence shown here is derived from an EMBL/GenBank/DDBJ whole genome shotgun (WGS) entry which is preliminary data.</text>
</comment>
<evidence type="ECO:0000313" key="3">
    <source>
        <dbReference type="Proteomes" id="UP000006069"/>
    </source>
</evidence>
<dbReference type="InterPro" id="IPR044019">
    <property type="entry name" value="Cyanophycin_syn_N"/>
</dbReference>
<keyword evidence="3" id="KW-1185">Reference proteome</keyword>
<protein>
    <recommendedName>
        <fullName evidence="1">Cyanophycin synthase-like N-terminal domain-containing protein</fullName>
    </recommendedName>
</protein>
<dbReference type="AlphaFoldDB" id="K0YLN3"/>
<evidence type="ECO:0000259" key="1">
    <source>
        <dbReference type="Pfam" id="PF18921"/>
    </source>
</evidence>
<dbReference type="PATRIC" id="fig|742818.3.peg.9"/>
<evidence type="ECO:0000313" key="2">
    <source>
        <dbReference type="EMBL" id="EJZ84411.1"/>
    </source>
</evidence>
<dbReference type="EMBL" id="ADMD01000001">
    <property type="protein sequence ID" value="EJZ84411.1"/>
    <property type="molecule type" value="Genomic_DNA"/>
</dbReference>
<proteinExistence type="predicted"/>
<dbReference type="Pfam" id="PF18921">
    <property type="entry name" value="Cyanophycin_syn"/>
    <property type="match status" value="1"/>
</dbReference>
<dbReference type="Proteomes" id="UP000006069">
    <property type="component" value="Unassembled WGS sequence"/>
</dbReference>
<gene>
    <name evidence="2" type="ORF">HMPREF9451_00012</name>
</gene>
<organism evidence="2 3">
    <name type="scientific">Slackia piriformis YIT 12062</name>
    <dbReference type="NCBI Taxonomy" id="742818"/>
    <lineage>
        <taxon>Bacteria</taxon>
        <taxon>Bacillati</taxon>
        <taxon>Actinomycetota</taxon>
        <taxon>Coriobacteriia</taxon>
        <taxon>Eggerthellales</taxon>
        <taxon>Eggerthellaceae</taxon>
        <taxon>Slackia</taxon>
    </lineage>
</organism>
<feature type="domain" description="Cyanophycin synthase-like N-terminal" evidence="1">
    <location>
        <begin position="36"/>
        <end position="134"/>
    </location>
</feature>
<sequence>MSGSSRVWVEHVTVRPDRIVADIRIADEACVLTSEDMIDKALCRYPHLLDHACVNDRGETFGTVASRTSVAHLVEHMAIEGQARVSSGAKSLFVGKTSWANRAKLLARVEISYEDDLVALASLRAAVLFVDYLLAEREEARFCVGEAPLKTEKRNGNESAGCFRIPYNG</sequence>
<reference evidence="2 3" key="1">
    <citation type="submission" date="2012-08" db="EMBL/GenBank/DDBJ databases">
        <title>The Genome Sequence of Slackia piriformis YIT 12062.</title>
        <authorList>
            <consortium name="The Broad Institute Genome Sequencing Platform"/>
            <person name="Earl A."/>
            <person name="Ward D."/>
            <person name="Feldgarden M."/>
            <person name="Gevers D."/>
            <person name="Morotomi M."/>
            <person name="Walker B."/>
            <person name="Young S.K."/>
            <person name="Zeng Q."/>
            <person name="Gargeya S."/>
            <person name="Fitzgerald M."/>
            <person name="Haas B."/>
            <person name="Abouelleil A."/>
            <person name="Alvarado L."/>
            <person name="Arachchi H.M."/>
            <person name="Berlin A.M."/>
            <person name="Chapman S.B."/>
            <person name="Goldberg J."/>
            <person name="Griggs A."/>
            <person name="Gujja S."/>
            <person name="Hansen M."/>
            <person name="Howarth C."/>
            <person name="Imamovic A."/>
            <person name="Larimer J."/>
            <person name="McCowen C."/>
            <person name="Montmayeur A."/>
            <person name="Murphy C."/>
            <person name="Neiman D."/>
            <person name="Pearson M."/>
            <person name="Priest M."/>
            <person name="Roberts A."/>
            <person name="Saif S."/>
            <person name="Shea T."/>
            <person name="Sisk P."/>
            <person name="Sykes S."/>
            <person name="Wortman J."/>
            <person name="Nusbaum C."/>
            <person name="Birren B."/>
        </authorList>
    </citation>
    <scope>NUCLEOTIDE SEQUENCE [LARGE SCALE GENOMIC DNA]</scope>
    <source>
        <strain evidence="2 3">YIT 12062</strain>
    </source>
</reference>
<dbReference type="InParanoid" id="K0YLN3"/>
<name>K0YLN3_9ACTN</name>
<dbReference type="OrthoDB" id="3186385at2"/>